<sequence>MSEKSKVHSALVSAGKDSATSRISQSNVVSTSAVTTSAASQSYTALQTPVYSNDLGLDSGSRVGSSNIVSPLAPSVPPRIGVGAPSSPQGATSAQSTVLTTQSLLANSGGIAGGGSASAVTITTGRASMGMGPPISGIGVNTASSYNNSTTTISASLCSTPGIVYSTAGSGTIWPPGVSISVPAPVARADQLAAAWICPDALITVSPNRPEVNSLIQLLGAWLFEAAMAGVNQEVDTQVGFT</sequence>
<dbReference type="AlphaFoldDB" id="A0A3S5FG40"/>
<organism evidence="1 2">
    <name type="scientific">Protopolystoma xenopodis</name>
    <dbReference type="NCBI Taxonomy" id="117903"/>
    <lineage>
        <taxon>Eukaryota</taxon>
        <taxon>Metazoa</taxon>
        <taxon>Spiralia</taxon>
        <taxon>Lophotrochozoa</taxon>
        <taxon>Platyhelminthes</taxon>
        <taxon>Monogenea</taxon>
        <taxon>Polyopisthocotylea</taxon>
        <taxon>Polystomatidea</taxon>
        <taxon>Polystomatidae</taxon>
        <taxon>Protopolystoma</taxon>
    </lineage>
</organism>
<reference evidence="1" key="1">
    <citation type="submission" date="2018-11" db="EMBL/GenBank/DDBJ databases">
        <authorList>
            <consortium name="Pathogen Informatics"/>
        </authorList>
    </citation>
    <scope>NUCLEOTIDE SEQUENCE</scope>
</reference>
<dbReference type="OrthoDB" id="10009983at2759"/>
<dbReference type="EMBL" id="CAAALY010250713">
    <property type="protein sequence ID" value="VEL35796.1"/>
    <property type="molecule type" value="Genomic_DNA"/>
</dbReference>
<name>A0A3S5FG40_9PLAT</name>
<evidence type="ECO:0000313" key="1">
    <source>
        <dbReference type="EMBL" id="VEL35796.1"/>
    </source>
</evidence>
<dbReference type="Proteomes" id="UP000784294">
    <property type="component" value="Unassembled WGS sequence"/>
</dbReference>
<evidence type="ECO:0000313" key="2">
    <source>
        <dbReference type="Proteomes" id="UP000784294"/>
    </source>
</evidence>
<accession>A0A3S5FG40</accession>
<comment type="caution">
    <text evidence="1">The sequence shown here is derived from an EMBL/GenBank/DDBJ whole genome shotgun (WGS) entry which is preliminary data.</text>
</comment>
<gene>
    <name evidence="1" type="ORF">PXEA_LOCUS29236</name>
</gene>
<proteinExistence type="predicted"/>
<protein>
    <submittedName>
        <fullName evidence="1">Uncharacterized protein</fullName>
    </submittedName>
</protein>
<keyword evidence="2" id="KW-1185">Reference proteome</keyword>